<comment type="similarity">
    <text evidence="2">Belongs to the LarC family.</text>
</comment>
<evidence type="ECO:0000313" key="4">
    <source>
        <dbReference type="Proteomes" id="UP000014541"/>
    </source>
</evidence>
<accession>S3KFF1</accession>
<dbReference type="HOGENOM" id="CLU_028523_0_0_12"/>
<dbReference type="OrthoDB" id="9765625at2"/>
<dbReference type="AlphaFoldDB" id="S3KFF1"/>
<dbReference type="STRING" id="1125699.HMPREF9194_01284"/>
<proteinExistence type="inferred from homology"/>
<name>S3KFF1_TREMA</name>
<keyword evidence="1 2" id="KW-0533">Nickel</keyword>
<protein>
    <recommendedName>
        <fullName evidence="2">Putative nickel insertion protein</fullName>
    </recommendedName>
</protein>
<reference evidence="3 4" key="1">
    <citation type="submission" date="2013-04" db="EMBL/GenBank/DDBJ databases">
        <title>The Genome Sequence of Treponema maltophilum ATCC 51939.</title>
        <authorList>
            <consortium name="The Broad Institute Genomics Platform"/>
            <person name="Earl A."/>
            <person name="Ward D."/>
            <person name="Feldgarden M."/>
            <person name="Gevers D."/>
            <person name="Leonetti C."/>
            <person name="Blanton J.M."/>
            <person name="Dewhirst F.E."/>
            <person name="Izard J."/>
            <person name="Walker B."/>
            <person name="Young S."/>
            <person name="Zeng Q."/>
            <person name="Gargeya S."/>
            <person name="Fitzgerald M."/>
            <person name="Haas B."/>
            <person name="Abouelleil A."/>
            <person name="Allen A.W."/>
            <person name="Alvarado L."/>
            <person name="Arachchi H.M."/>
            <person name="Berlin A.M."/>
            <person name="Chapman S.B."/>
            <person name="Gainer-Dewar J."/>
            <person name="Goldberg J."/>
            <person name="Griggs A."/>
            <person name="Gujja S."/>
            <person name="Hansen M."/>
            <person name="Howarth C."/>
            <person name="Imamovic A."/>
            <person name="Ireland A."/>
            <person name="Larimer J."/>
            <person name="McCowan C."/>
            <person name="Murphy C."/>
            <person name="Pearson M."/>
            <person name="Poon T.W."/>
            <person name="Priest M."/>
            <person name="Roberts A."/>
            <person name="Saif S."/>
            <person name="Shea T."/>
            <person name="Sisk P."/>
            <person name="Sykes S."/>
            <person name="Wortman J."/>
            <person name="Nusbaum C."/>
            <person name="Birren B."/>
        </authorList>
    </citation>
    <scope>NUCLEOTIDE SEQUENCE [LARGE SCALE GENOMIC DNA]</scope>
    <source>
        <strain evidence="3 4">ATCC 51939</strain>
    </source>
</reference>
<keyword evidence="4" id="KW-1185">Reference proteome</keyword>
<gene>
    <name evidence="3" type="ORF">HMPREF9194_01284</name>
</gene>
<keyword evidence="2" id="KW-0456">Lyase</keyword>
<dbReference type="PATRIC" id="fig|1125699.3.peg.1301"/>
<dbReference type="HAMAP" id="MF_01074">
    <property type="entry name" value="LarC"/>
    <property type="match status" value="1"/>
</dbReference>
<dbReference type="eggNOG" id="COG1641">
    <property type="taxonomic scope" value="Bacteria"/>
</dbReference>
<dbReference type="RefSeq" id="WP_016525568.1">
    <property type="nucleotide sequence ID" value="NZ_KE332518.1"/>
</dbReference>
<sequence length="415" mass="45510">MKTLYFECAMGASGDMLAGALSELIPNQKEFIENINAAGLPDETRISVQECEKCGIYGTRLVVTVGGLEEHEHREHLHWGQSGHEHSHDGCREIPHAHSTPAHVGARIDRLKINNKVKADIKAVYKILAETESFVHKTDIEHIHFHEVGTADALADITSVCMLIDMLSPERILCSPINTGSGRVHCAHGILPVPAPACARILRNIPVYSNGIQSELCTPTGAALLAHFASDFVAMPPMTYSAIGYGMGKKNFEQANCLRAFWGESTEGAAHIEQIIELSCNIDDMTGEALAFAAEILFENGALDVFTTPIGMKKSRPAVMLSCLCLPADSSRITDLIFRHTGTLGVREKTCLRRKLPRSEHTIETPYGSVRIKTAQSEGIKKSKIEYEDAARIARSQNIPLADVYRNIEKTIGFQ</sequence>
<dbReference type="Proteomes" id="UP000014541">
    <property type="component" value="Unassembled WGS sequence"/>
</dbReference>
<dbReference type="InterPro" id="IPR002822">
    <property type="entry name" value="Ni_insertion"/>
</dbReference>
<dbReference type="NCBIfam" id="TIGR00299">
    <property type="entry name" value="nickel pincer cofactor biosynthesis protein LarC"/>
    <property type="match status" value="1"/>
</dbReference>
<dbReference type="Pfam" id="PF01969">
    <property type="entry name" value="Ni_insertion"/>
    <property type="match status" value="1"/>
</dbReference>
<dbReference type="Gene3D" id="3.10.20.300">
    <property type="entry name" value="mk0293 like domain"/>
    <property type="match status" value="1"/>
</dbReference>
<evidence type="ECO:0000313" key="3">
    <source>
        <dbReference type="EMBL" id="EPF30957.1"/>
    </source>
</evidence>
<dbReference type="GO" id="GO:0016829">
    <property type="term" value="F:lyase activity"/>
    <property type="evidence" value="ECO:0007669"/>
    <property type="project" value="UniProtKB-UniRule"/>
</dbReference>
<dbReference type="PANTHER" id="PTHR36566:SF1">
    <property type="entry name" value="PYRIDINIUM-3,5-BISTHIOCARBOXYLIC ACID MONONUCLEOTIDE NICKEL INSERTION PROTEIN"/>
    <property type="match status" value="1"/>
</dbReference>
<dbReference type="Gene3D" id="3.30.70.1380">
    <property type="entry name" value="Transcriptional regulatory protein pf0864 domain like"/>
    <property type="match status" value="1"/>
</dbReference>
<evidence type="ECO:0000256" key="1">
    <source>
        <dbReference type="ARBA" id="ARBA00022596"/>
    </source>
</evidence>
<dbReference type="GO" id="GO:0016151">
    <property type="term" value="F:nickel cation binding"/>
    <property type="evidence" value="ECO:0007669"/>
    <property type="project" value="UniProtKB-UniRule"/>
</dbReference>
<dbReference type="PANTHER" id="PTHR36566">
    <property type="entry name" value="NICKEL INSERTION PROTEIN-RELATED"/>
    <property type="match status" value="1"/>
</dbReference>
<comment type="caution">
    <text evidence="3">The sequence shown here is derived from an EMBL/GenBank/DDBJ whole genome shotgun (WGS) entry which is preliminary data.</text>
</comment>
<organism evidence="3 4">
    <name type="scientific">Treponema maltophilum ATCC 51939</name>
    <dbReference type="NCBI Taxonomy" id="1125699"/>
    <lineage>
        <taxon>Bacteria</taxon>
        <taxon>Pseudomonadati</taxon>
        <taxon>Spirochaetota</taxon>
        <taxon>Spirochaetia</taxon>
        <taxon>Spirochaetales</taxon>
        <taxon>Treponemataceae</taxon>
        <taxon>Treponema</taxon>
    </lineage>
</organism>
<evidence type="ECO:0000256" key="2">
    <source>
        <dbReference type="HAMAP-Rule" id="MF_01074"/>
    </source>
</evidence>
<dbReference type="EMBL" id="ATFF01000006">
    <property type="protein sequence ID" value="EPF30957.1"/>
    <property type="molecule type" value="Genomic_DNA"/>
</dbReference>